<dbReference type="Pfam" id="PF03401">
    <property type="entry name" value="TctC"/>
    <property type="match status" value="1"/>
</dbReference>
<dbReference type="InterPro" id="IPR042100">
    <property type="entry name" value="Bug_dom1"/>
</dbReference>
<reference evidence="2 3" key="1">
    <citation type="journal article" date="2019" name="Int. J. Syst. Evol. Microbiol.">
        <title>The Global Catalogue of Microorganisms (GCM) 10K type strain sequencing project: providing services to taxonomists for standard genome sequencing and annotation.</title>
        <authorList>
            <consortium name="The Broad Institute Genomics Platform"/>
            <consortium name="The Broad Institute Genome Sequencing Center for Infectious Disease"/>
            <person name="Wu L."/>
            <person name="Ma J."/>
        </authorList>
    </citation>
    <scope>NUCLEOTIDE SEQUENCE [LARGE SCALE GENOMIC DNA]</scope>
    <source>
        <strain evidence="2 3">JCM 9933</strain>
    </source>
</reference>
<dbReference type="Gene3D" id="3.40.190.10">
    <property type="entry name" value="Periplasmic binding protein-like II"/>
    <property type="match status" value="1"/>
</dbReference>
<gene>
    <name evidence="2" type="ORF">GCM10009416_32910</name>
</gene>
<dbReference type="PROSITE" id="PS51318">
    <property type="entry name" value="TAT"/>
    <property type="match status" value="1"/>
</dbReference>
<evidence type="ECO:0000313" key="3">
    <source>
        <dbReference type="Proteomes" id="UP001501588"/>
    </source>
</evidence>
<comment type="similarity">
    <text evidence="1">Belongs to the UPF0065 (bug) family.</text>
</comment>
<comment type="caution">
    <text evidence="2">The sequence shown here is derived from an EMBL/GenBank/DDBJ whole genome shotgun (WGS) entry which is preliminary data.</text>
</comment>
<dbReference type="Proteomes" id="UP001501588">
    <property type="component" value="Unassembled WGS sequence"/>
</dbReference>
<proteinExistence type="inferred from homology"/>
<evidence type="ECO:0000256" key="1">
    <source>
        <dbReference type="ARBA" id="ARBA00006987"/>
    </source>
</evidence>
<dbReference type="Gene3D" id="3.40.190.150">
    <property type="entry name" value="Bordetella uptake gene, domain 1"/>
    <property type="match status" value="1"/>
</dbReference>
<dbReference type="PIRSF" id="PIRSF017082">
    <property type="entry name" value="YflP"/>
    <property type="match status" value="1"/>
</dbReference>
<dbReference type="RefSeq" id="WP_343896460.1">
    <property type="nucleotide sequence ID" value="NZ_BAAAFZ010000052.1"/>
</dbReference>
<dbReference type="SUPFAM" id="SSF53850">
    <property type="entry name" value="Periplasmic binding protein-like II"/>
    <property type="match status" value="1"/>
</dbReference>
<dbReference type="PANTHER" id="PTHR42928">
    <property type="entry name" value="TRICARBOXYLATE-BINDING PROTEIN"/>
    <property type="match status" value="1"/>
</dbReference>
<dbReference type="InterPro" id="IPR005064">
    <property type="entry name" value="BUG"/>
</dbReference>
<dbReference type="PANTHER" id="PTHR42928:SF5">
    <property type="entry name" value="BLR1237 PROTEIN"/>
    <property type="match status" value="1"/>
</dbReference>
<name>A0ABN1FJ42_9PROT</name>
<dbReference type="CDD" id="cd13578">
    <property type="entry name" value="PBP2_Bug27"/>
    <property type="match status" value="1"/>
</dbReference>
<dbReference type="InterPro" id="IPR006311">
    <property type="entry name" value="TAT_signal"/>
</dbReference>
<evidence type="ECO:0000313" key="2">
    <source>
        <dbReference type="EMBL" id="GAA0591914.1"/>
    </source>
</evidence>
<protein>
    <submittedName>
        <fullName evidence="2">Tripartite tricarboxylate transporter substrate binding protein</fullName>
    </submittedName>
</protein>
<organism evidence="2 3">
    <name type="scientific">Craurococcus roseus</name>
    <dbReference type="NCBI Taxonomy" id="77585"/>
    <lineage>
        <taxon>Bacteria</taxon>
        <taxon>Pseudomonadati</taxon>
        <taxon>Pseudomonadota</taxon>
        <taxon>Alphaproteobacteria</taxon>
        <taxon>Acetobacterales</taxon>
        <taxon>Acetobacteraceae</taxon>
        <taxon>Craurococcus</taxon>
    </lineage>
</organism>
<sequence>MQRRAFLAGVAGAGAAPRAARAQPWPARAIRIVVPFGLGGSADVAARFLAEPLSAALGVPVIVENRPGGGAVIGTETVAKAAPDGHTLLLMSNTHTANETLLPNRPYVLLRDLAPVAAVNVAYHVLAVHPSIPATTVPELVAHVKANPGRVDYASSGPGTPYHIAGEVFCALAGIRMNHIPFRGSNEARTALISGQVPVMFDAIPTMREQIAGGRVRGLATTGPERSALLPDLPSLAEVIPGYEASIWLGLMAPAGLPAPIASRLNAEVNRILGLPSTREAQARAGAQPTPMAVEAFGAFLARDIERQREWIKLARIEAG</sequence>
<accession>A0ABN1FJ42</accession>
<dbReference type="EMBL" id="BAAAFZ010000052">
    <property type="protein sequence ID" value="GAA0591914.1"/>
    <property type="molecule type" value="Genomic_DNA"/>
</dbReference>
<keyword evidence="3" id="KW-1185">Reference proteome</keyword>